<accession>X1CCM8</accession>
<dbReference type="EMBL" id="BART01038284">
    <property type="protein sequence ID" value="GAH05347.1"/>
    <property type="molecule type" value="Genomic_DNA"/>
</dbReference>
<gene>
    <name evidence="1" type="ORF">S01H4_63587</name>
</gene>
<reference evidence="1" key="1">
    <citation type="journal article" date="2014" name="Front. Microbiol.">
        <title>High frequency of phylogenetically diverse reductive dehalogenase-homologous genes in deep subseafloor sedimentary metagenomes.</title>
        <authorList>
            <person name="Kawai M."/>
            <person name="Futagami T."/>
            <person name="Toyoda A."/>
            <person name="Takaki Y."/>
            <person name="Nishi S."/>
            <person name="Hori S."/>
            <person name="Arai W."/>
            <person name="Tsubouchi T."/>
            <person name="Morono Y."/>
            <person name="Uchiyama I."/>
            <person name="Ito T."/>
            <person name="Fujiyama A."/>
            <person name="Inagaki F."/>
            <person name="Takami H."/>
        </authorList>
    </citation>
    <scope>NUCLEOTIDE SEQUENCE</scope>
    <source>
        <strain evidence="1">Expedition CK06-06</strain>
    </source>
</reference>
<organism evidence="1">
    <name type="scientific">marine sediment metagenome</name>
    <dbReference type="NCBI Taxonomy" id="412755"/>
    <lineage>
        <taxon>unclassified sequences</taxon>
        <taxon>metagenomes</taxon>
        <taxon>ecological metagenomes</taxon>
    </lineage>
</organism>
<dbReference type="AlphaFoldDB" id="X1CCM8"/>
<proteinExistence type="predicted"/>
<comment type="caution">
    <text evidence="1">The sequence shown here is derived from an EMBL/GenBank/DDBJ whole genome shotgun (WGS) entry which is preliminary data.</text>
</comment>
<sequence>VFALKAPKMLSQPTCIISIHNESNRSIELILIFIIYLRFAKDCGNQFGFYLLY</sequence>
<feature type="non-terminal residue" evidence="1">
    <location>
        <position position="1"/>
    </location>
</feature>
<evidence type="ECO:0000313" key="1">
    <source>
        <dbReference type="EMBL" id="GAH05347.1"/>
    </source>
</evidence>
<protein>
    <submittedName>
        <fullName evidence="1">Uncharacterized protein</fullName>
    </submittedName>
</protein>
<name>X1CCM8_9ZZZZ</name>